<dbReference type="OrthoDB" id="9953132at2"/>
<comment type="caution">
    <text evidence="1">The sequence shown here is derived from an EMBL/GenBank/DDBJ whole genome shotgun (WGS) entry which is preliminary data.</text>
</comment>
<reference evidence="1 2" key="1">
    <citation type="submission" date="2019-02" db="EMBL/GenBank/DDBJ databases">
        <title>Deep-cultivation of Planctomycetes and their phenomic and genomic characterization uncovers novel biology.</title>
        <authorList>
            <person name="Wiegand S."/>
            <person name="Jogler M."/>
            <person name="Boedeker C."/>
            <person name="Pinto D."/>
            <person name="Vollmers J."/>
            <person name="Rivas-Marin E."/>
            <person name="Kohn T."/>
            <person name="Peeters S.H."/>
            <person name="Heuer A."/>
            <person name="Rast P."/>
            <person name="Oberbeckmann S."/>
            <person name="Bunk B."/>
            <person name="Jeske O."/>
            <person name="Meyerdierks A."/>
            <person name="Storesund J.E."/>
            <person name="Kallscheuer N."/>
            <person name="Luecker S."/>
            <person name="Lage O.M."/>
            <person name="Pohl T."/>
            <person name="Merkel B.J."/>
            <person name="Hornburger P."/>
            <person name="Mueller R.-W."/>
            <person name="Bruemmer F."/>
            <person name="Labrenz M."/>
            <person name="Spormann A.M."/>
            <person name="Op Den Camp H."/>
            <person name="Overmann J."/>
            <person name="Amann R."/>
            <person name="Jetten M.S.M."/>
            <person name="Mascher T."/>
            <person name="Medema M.H."/>
            <person name="Devos D.P."/>
            <person name="Kaster A.-K."/>
            <person name="Ovreas L."/>
            <person name="Rohde M."/>
            <person name="Galperin M.Y."/>
            <person name="Jogler C."/>
        </authorList>
    </citation>
    <scope>NUCLEOTIDE SEQUENCE [LARGE SCALE GENOMIC DNA]</scope>
    <source>
        <strain evidence="1 2">Poly59</strain>
    </source>
</reference>
<dbReference type="RefSeq" id="WP_146533122.1">
    <property type="nucleotide sequence ID" value="NZ_SJPX01000001.1"/>
</dbReference>
<protein>
    <submittedName>
        <fullName evidence="1">Uncharacterized protein</fullName>
    </submittedName>
</protein>
<dbReference type="AlphaFoldDB" id="A0A5C6FFH3"/>
<dbReference type="Proteomes" id="UP000317977">
    <property type="component" value="Unassembled WGS sequence"/>
</dbReference>
<accession>A0A5C6FFH3</accession>
<name>A0A5C6FFH3_9BACT</name>
<sequence length="63" mass="7028">MLRPIDKNKWSGASPMIRPESIKYELADKQRAIAAGGIGALIELAKRLGLRKEINRAIPLFKL</sequence>
<proteinExistence type="predicted"/>
<keyword evidence="2" id="KW-1185">Reference proteome</keyword>
<organism evidence="1 2">
    <name type="scientific">Rubripirellula reticaptiva</name>
    <dbReference type="NCBI Taxonomy" id="2528013"/>
    <lineage>
        <taxon>Bacteria</taxon>
        <taxon>Pseudomonadati</taxon>
        <taxon>Planctomycetota</taxon>
        <taxon>Planctomycetia</taxon>
        <taxon>Pirellulales</taxon>
        <taxon>Pirellulaceae</taxon>
        <taxon>Rubripirellula</taxon>
    </lineage>
</organism>
<evidence type="ECO:0000313" key="2">
    <source>
        <dbReference type="Proteomes" id="UP000317977"/>
    </source>
</evidence>
<dbReference type="EMBL" id="SJPX01000001">
    <property type="protein sequence ID" value="TWU58379.1"/>
    <property type="molecule type" value="Genomic_DNA"/>
</dbReference>
<evidence type="ECO:0000313" key="1">
    <source>
        <dbReference type="EMBL" id="TWU58379.1"/>
    </source>
</evidence>
<gene>
    <name evidence="1" type="ORF">Poly59_12900</name>
</gene>